<comment type="caution">
    <text evidence="22">The sequence shown here is derived from an EMBL/GenBank/DDBJ whole genome shotgun (WGS) entry which is preliminary data.</text>
</comment>
<feature type="binding site" evidence="17">
    <location>
        <begin position="430"/>
        <end position="434"/>
    </location>
    <ligand>
        <name>AMP</name>
        <dbReference type="ChEBI" id="CHEBI:456215"/>
    </ligand>
</feature>
<dbReference type="GO" id="GO:0046496">
    <property type="term" value="P:nicotinamide nucleotide metabolic process"/>
    <property type="evidence" value="ECO:0007669"/>
    <property type="project" value="UniProtKB-UniRule"/>
</dbReference>
<feature type="binding site" evidence="17">
    <location>
        <position position="459"/>
    </location>
    <ligand>
        <name>AMP</name>
        <dbReference type="ChEBI" id="CHEBI:456215"/>
    </ligand>
</feature>
<keyword evidence="22" id="KW-0808">Transferase</keyword>
<name>A0A1Y2KAN7_9PROT</name>
<dbReference type="SUPFAM" id="SSF64153">
    <property type="entry name" value="YjeF N-terminal domain-like"/>
    <property type="match status" value="1"/>
</dbReference>
<feature type="binding site" evidence="18">
    <location>
        <position position="134"/>
    </location>
    <ligand>
        <name>K(+)</name>
        <dbReference type="ChEBI" id="CHEBI:29103"/>
    </ligand>
</feature>
<feature type="binding site" evidence="18">
    <location>
        <begin position="138"/>
        <end position="144"/>
    </location>
    <ligand>
        <name>(6S)-NADPHX</name>
        <dbReference type="ChEBI" id="CHEBI:64076"/>
    </ligand>
</feature>
<comment type="subunit">
    <text evidence="17">Homotetramer.</text>
</comment>
<keyword evidence="11 18" id="KW-0413">Isomerase</keyword>
<evidence type="ECO:0000256" key="12">
    <source>
        <dbReference type="ARBA" id="ARBA00023239"/>
    </source>
</evidence>
<evidence type="ECO:0000256" key="18">
    <source>
        <dbReference type="HAMAP-Rule" id="MF_01966"/>
    </source>
</evidence>
<dbReference type="GO" id="GO:0110051">
    <property type="term" value="P:metabolite repair"/>
    <property type="evidence" value="ECO:0007669"/>
    <property type="project" value="TreeGrafter"/>
</dbReference>
<evidence type="ECO:0000256" key="4">
    <source>
        <dbReference type="ARBA" id="ARBA00009524"/>
    </source>
</evidence>
<dbReference type="HAMAP" id="MF_01965">
    <property type="entry name" value="NADHX_dehydratase"/>
    <property type="match status" value="1"/>
</dbReference>
<dbReference type="Proteomes" id="UP000194003">
    <property type="component" value="Unassembled WGS sequence"/>
</dbReference>
<dbReference type="CDD" id="cd01171">
    <property type="entry name" value="YXKO-related"/>
    <property type="match status" value="1"/>
</dbReference>
<dbReference type="InterPro" id="IPR029056">
    <property type="entry name" value="Ribokinase-like"/>
</dbReference>
<dbReference type="InterPro" id="IPR036652">
    <property type="entry name" value="YjeF_N_dom_sf"/>
</dbReference>
<keyword evidence="10 17" id="KW-0520">NAD</keyword>
<comment type="catalytic activity">
    <reaction evidence="16 17 19">
        <text>(6S)-NADPHX + ADP = AMP + phosphate + NADPH + H(+)</text>
        <dbReference type="Rhea" id="RHEA:32235"/>
        <dbReference type="ChEBI" id="CHEBI:15378"/>
        <dbReference type="ChEBI" id="CHEBI:43474"/>
        <dbReference type="ChEBI" id="CHEBI:57783"/>
        <dbReference type="ChEBI" id="CHEBI:64076"/>
        <dbReference type="ChEBI" id="CHEBI:456215"/>
        <dbReference type="ChEBI" id="CHEBI:456216"/>
        <dbReference type="EC" id="4.2.1.136"/>
    </reaction>
</comment>
<comment type="caution">
    <text evidence="18">Lacks conserved residue(s) required for the propagation of feature annotation.</text>
</comment>
<evidence type="ECO:0000256" key="2">
    <source>
        <dbReference type="ARBA" id="ARBA00000909"/>
    </source>
</evidence>
<proteinExistence type="inferred from homology"/>
<dbReference type="EC" id="5.1.99.6" evidence="19"/>
<evidence type="ECO:0000256" key="1">
    <source>
        <dbReference type="ARBA" id="ARBA00000013"/>
    </source>
</evidence>
<dbReference type="GO" id="GO:0046872">
    <property type="term" value="F:metal ion binding"/>
    <property type="evidence" value="ECO:0007669"/>
    <property type="project" value="UniProtKB-UniRule"/>
</dbReference>
<comment type="catalytic activity">
    <reaction evidence="2 18 19">
        <text>(6R)-NADPHX = (6S)-NADPHX</text>
        <dbReference type="Rhea" id="RHEA:32227"/>
        <dbReference type="ChEBI" id="CHEBI:64076"/>
        <dbReference type="ChEBI" id="CHEBI:64077"/>
        <dbReference type="EC" id="5.1.99.6"/>
    </reaction>
</comment>
<organism evidence="22 23">
    <name type="scientific">Magnetofaba australis IT-1</name>
    <dbReference type="NCBI Taxonomy" id="1434232"/>
    <lineage>
        <taxon>Bacteria</taxon>
        <taxon>Pseudomonadati</taxon>
        <taxon>Pseudomonadota</taxon>
        <taxon>Magnetococcia</taxon>
        <taxon>Magnetococcales</taxon>
        <taxon>Magnetococcaceae</taxon>
        <taxon>Magnetofaba</taxon>
    </lineage>
</organism>
<evidence type="ECO:0000256" key="16">
    <source>
        <dbReference type="ARBA" id="ARBA00049209"/>
    </source>
</evidence>
<sequence>MPPLLTAAQMSAADRKTIERIGLPGAVLMENAGAACVEILLARLPELATGRGRVLILAGRGNNGGDGFVIARRLMQAGAGVTLWLFGELDHLRGDAALHAQVFVNLGGTVRTIADAADIEAGRGALSHATAVVDAVFGTGLQRPVSGIIASAFEQVIASGKPVLAVDIPSGVSADDGSILGTALPARWTVTFAAKKIGHVAHPGAALCGETTCAPIGIPDDLLTIAEHTVAENTLADLNPPARLQAGHKGSFGHLLIVGGSPGKAGAPALTALGAQRMGPGLLSIAAPRGVRPEAAQFCPEAMTLNLPESESGEIGAAPWEAIAASGIKPAGLAMGPGLGQGEATAAAVLGLLARYDIPTVADADALNALAREPIALAQVLEQRRAPLILTPHPGEMARLINKEVASVQAARLPLARETAQRWGVWLLLKGAGSVIAAPDGRVWINSTGNHGLAAGGSGDLLTGIVAGLLSQGWSAEQALRAGVYWHGRAADLVAEKRGAAGLAARDLLPELQRLRNGVAE</sequence>
<evidence type="ECO:0000256" key="3">
    <source>
        <dbReference type="ARBA" id="ARBA00006001"/>
    </source>
</evidence>
<keyword evidence="8 17" id="KW-0521">NADP</keyword>
<gene>
    <name evidence="17" type="primary">nnrD</name>
    <name evidence="18" type="synonym">nnrE</name>
    <name evidence="22" type="ORF">MAIT1_00247</name>
</gene>
<comment type="catalytic activity">
    <reaction evidence="15 17 19">
        <text>(6S)-NADHX + ADP = AMP + phosphate + NADH + H(+)</text>
        <dbReference type="Rhea" id="RHEA:32223"/>
        <dbReference type="ChEBI" id="CHEBI:15378"/>
        <dbReference type="ChEBI" id="CHEBI:43474"/>
        <dbReference type="ChEBI" id="CHEBI:57945"/>
        <dbReference type="ChEBI" id="CHEBI:64074"/>
        <dbReference type="ChEBI" id="CHEBI:456215"/>
        <dbReference type="ChEBI" id="CHEBI:456216"/>
        <dbReference type="EC" id="4.2.1.136"/>
    </reaction>
</comment>
<evidence type="ECO:0000256" key="14">
    <source>
        <dbReference type="ARBA" id="ARBA00025153"/>
    </source>
</evidence>
<dbReference type="GO" id="GO:0016301">
    <property type="term" value="F:kinase activity"/>
    <property type="evidence" value="ECO:0007669"/>
    <property type="project" value="UniProtKB-KW"/>
</dbReference>
<comment type="function">
    <text evidence="14 19">Bifunctional enzyme that catalyzes the epimerization of the S- and R-forms of NAD(P)HX and the dehydration of the S-form of NAD(P)HX at the expense of ADP, which is converted to AMP. This allows the repair of both epimers of NAD(P)HX, a damaged form of NAD(P)H that is a result of enzymatic or heat-dependent hydration.</text>
</comment>
<dbReference type="OrthoDB" id="9806925at2"/>
<feature type="binding site" evidence="17">
    <location>
        <position position="393"/>
    </location>
    <ligand>
        <name>(6S)-NADPHX</name>
        <dbReference type="ChEBI" id="CHEBI:64076"/>
    </ligand>
</feature>
<comment type="catalytic activity">
    <reaction evidence="1 18 19">
        <text>(6R)-NADHX = (6S)-NADHX</text>
        <dbReference type="Rhea" id="RHEA:32215"/>
        <dbReference type="ChEBI" id="CHEBI:64074"/>
        <dbReference type="ChEBI" id="CHEBI:64075"/>
        <dbReference type="EC" id="5.1.99.6"/>
    </reaction>
</comment>
<evidence type="ECO:0000256" key="10">
    <source>
        <dbReference type="ARBA" id="ARBA00023027"/>
    </source>
</evidence>
<comment type="similarity">
    <text evidence="18">Belongs to the NnrE/AIBP family.</text>
</comment>
<evidence type="ECO:0000256" key="9">
    <source>
        <dbReference type="ARBA" id="ARBA00022958"/>
    </source>
</evidence>
<evidence type="ECO:0000256" key="19">
    <source>
        <dbReference type="PIRNR" id="PIRNR017184"/>
    </source>
</evidence>
<evidence type="ECO:0000259" key="21">
    <source>
        <dbReference type="PROSITE" id="PS51385"/>
    </source>
</evidence>
<dbReference type="Pfam" id="PF03853">
    <property type="entry name" value="YjeF_N"/>
    <property type="match status" value="1"/>
</dbReference>
<evidence type="ECO:0000313" key="23">
    <source>
        <dbReference type="Proteomes" id="UP000194003"/>
    </source>
</evidence>
<keyword evidence="23" id="KW-1185">Reference proteome</keyword>
<feature type="binding site" evidence="18">
    <location>
        <begin position="62"/>
        <end position="66"/>
    </location>
    <ligand>
        <name>(6S)-NADPHX</name>
        <dbReference type="ChEBI" id="CHEBI:64076"/>
    </ligand>
</feature>
<dbReference type="SUPFAM" id="SSF53613">
    <property type="entry name" value="Ribokinase-like"/>
    <property type="match status" value="1"/>
</dbReference>
<evidence type="ECO:0000313" key="22">
    <source>
        <dbReference type="EMBL" id="OSM06875.1"/>
    </source>
</evidence>
<dbReference type="HAMAP" id="MF_01966">
    <property type="entry name" value="NADHX_epimerase"/>
    <property type="match status" value="1"/>
</dbReference>
<dbReference type="STRING" id="1434232.MAIT1_00247"/>
<dbReference type="GO" id="GO:0052855">
    <property type="term" value="F:ADP-dependent NAD(P)H-hydrate dehydratase activity"/>
    <property type="evidence" value="ECO:0007669"/>
    <property type="project" value="UniProtKB-UniRule"/>
</dbReference>
<comment type="cofactor">
    <cofactor evidence="17">
        <name>Mg(2+)</name>
        <dbReference type="ChEBI" id="CHEBI:18420"/>
    </cofactor>
</comment>
<keyword evidence="12 17" id="KW-0456">Lyase</keyword>
<feature type="domain" description="YjeF N-terminal" evidence="21">
    <location>
        <begin position="10"/>
        <end position="224"/>
    </location>
</feature>
<keyword evidence="9 18" id="KW-0630">Potassium</keyword>
<dbReference type="PANTHER" id="PTHR12592">
    <property type="entry name" value="ATP-DEPENDENT (S)-NAD(P)H-HYDRATE DEHYDRATASE FAMILY MEMBER"/>
    <property type="match status" value="1"/>
</dbReference>
<dbReference type="EMBL" id="LVJN01000015">
    <property type="protein sequence ID" value="OSM06875.1"/>
    <property type="molecule type" value="Genomic_DNA"/>
</dbReference>
<feature type="binding site" evidence="17">
    <location>
        <position position="460"/>
    </location>
    <ligand>
        <name>(6S)-NADPHX</name>
        <dbReference type="ChEBI" id="CHEBI:64076"/>
    </ligand>
</feature>
<comment type="similarity">
    <text evidence="17">Belongs to the NnrD/CARKD family.</text>
</comment>
<accession>A0A1Y2KAN7</accession>
<feature type="binding site" evidence="17">
    <location>
        <position position="338"/>
    </location>
    <ligand>
        <name>(6S)-NADPHX</name>
        <dbReference type="ChEBI" id="CHEBI:64076"/>
    </ligand>
</feature>
<dbReference type="GO" id="GO:0052856">
    <property type="term" value="F:NAD(P)HX epimerase activity"/>
    <property type="evidence" value="ECO:0007669"/>
    <property type="project" value="UniProtKB-UniRule"/>
</dbReference>
<feature type="binding site" evidence="18">
    <location>
        <position position="63"/>
    </location>
    <ligand>
        <name>K(+)</name>
        <dbReference type="ChEBI" id="CHEBI:29103"/>
    </ligand>
</feature>
<feature type="binding site" evidence="18">
    <location>
        <position position="167"/>
    </location>
    <ligand>
        <name>(6S)-NADPHX</name>
        <dbReference type="ChEBI" id="CHEBI:64076"/>
    </ligand>
</feature>
<feature type="binding site" evidence="17">
    <location>
        <position position="267"/>
    </location>
    <ligand>
        <name>(6S)-NADPHX</name>
        <dbReference type="ChEBI" id="CHEBI:64076"/>
    </ligand>
</feature>
<feature type="binding site" evidence="18">
    <location>
        <position position="170"/>
    </location>
    <ligand>
        <name>K(+)</name>
        <dbReference type="ChEBI" id="CHEBI:29103"/>
    </ligand>
</feature>
<dbReference type="Gene3D" id="3.40.1190.20">
    <property type="match status" value="1"/>
</dbReference>
<evidence type="ECO:0000256" key="13">
    <source>
        <dbReference type="ARBA" id="ARBA00023268"/>
    </source>
</evidence>
<dbReference type="PIRSF" id="PIRSF017184">
    <property type="entry name" value="Nnr"/>
    <property type="match status" value="1"/>
</dbReference>
<dbReference type="RefSeq" id="WP_085440647.1">
    <property type="nucleotide sequence ID" value="NZ_LVJN01000015.1"/>
</dbReference>
<reference evidence="22 23" key="1">
    <citation type="journal article" date="2016" name="BMC Genomics">
        <title>Combined genomic and structural analyses of a cultured magnetotactic bacterium reveals its niche adaptation to a dynamic environment.</title>
        <authorList>
            <person name="Araujo A.C."/>
            <person name="Morillo V."/>
            <person name="Cypriano J."/>
            <person name="Teixeira L.C."/>
            <person name="Leao P."/>
            <person name="Lyra S."/>
            <person name="Almeida L.G."/>
            <person name="Bazylinski D.A."/>
            <person name="Vasconcellos A.T."/>
            <person name="Abreu F."/>
            <person name="Lins U."/>
        </authorList>
    </citation>
    <scope>NUCLEOTIDE SEQUENCE [LARGE SCALE GENOMIC DNA]</scope>
    <source>
        <strain evidence="22 23">IT-1</strain>
    </source>
</reference>
<comment type="similarity">
    <text evidence="3 19">In the N-terminal section; belongs to the NnrE/AIBP family.</text>
</comment>
<dbReference type="InterPro" id="IPR004443">
    <property type="entry name" value="YjeF_N_dom"/>
</dbReference>
<keyword evidence="22" id="KW-0418">Kinase</keyword>
<dbReference type="NCBIfam" id="TIGR00196">
    <property type="entry name" value="yjeF_cterm"/>
    <property type="match status" value="1"/>
</dbReference>
<evidence type="ECO:0000256" key="17">
    <source>
        <dbReference type="HAMAP-Rule" id="MF_01965"/>
    </source>
</evidence>
<dbReference type="PANTHER" id="PTHR12592:SF0">
    <property type="entry name" value="ATP-DEPENDENT (S)-NAD(P)H-HYDRATE DEHYDRATASE"/>
    <property type="match status" value="1"/>
</dbReference>
<evidence type="ECO:0000259" key="20">
    <source>
        <dbReference type="PROSITE" id="PS51383"/>
    </source>
</evidence>
<keyword evidence="7 17" id="KW-0067">ATP-binding</keyword>
<evidence type="ECO:0000256" key="7">
    <source>
        <dbReference type="ARBA" id="ARBA00022840"/>
    </source>
</evidence>
<evidence type="ECO:0000256" key="6">
    <source>
        <dbReference type="ARBA" id="ARBA00022741"/>
    </source>
</evidence>
<dbReference type="NCBIfam" id="TIGR00197">
    <property type="entry name" value="yjeF_nterm"/>
    <property type="match status" value="1"/>
</dbReference>
<evidence type="ECO:0000256" key="11">
    <source>
        <dbReference type="ARBA" id="ARBA00023235"/>
    </source>
</evidence>
<dbReference type="AlphaFoldDB" id="A0A1Y2KAN7"/>
<comment type="similarity">
    <text evidence="4 19">In the C-terminal section; belongs to the NnrD/CARKD family.</text>
</comment>
<evidence type="ECO:0000256" key="8">
    <source>
        <dbReference type="ARBA" id="ARBA00022857"/>
    </source>
</evidence>
<dbReference type="GO" id="GO:0005524">
    <property type="term" value="F:ATP binding"/>
    <property type="evidence" value="ECO:0007669"/>
    <property type="project" value="UniProtKB-UniRule"/>
</dbReference>
<dbReference type="Gene3D" id="3.40.50.10260">
    <property type="entry name" value="YjeF N-terminal domain"/>
    <property type="match status" value="1"/>
</dbReference>
<protein>
    <recommendedName>
        <fullName evidence="19">Bifunctional NAD(P)H-hydrate repair enzyme</fullName>
    </recommendedName>
    <alternativeName>
        <fullName evidence="19">Nicotinamide nucleotide repair protein</fullName>
    </alternativeName>
    <domain>
        <recommendedName>
            <fullName evidence="19">ADP-dependent (S)-NAD(P)H-hydrate dehydratase</fullName>
            <ecNumber evidence="19">4.2.1.136</ecNumber>
        </recommendedName>
        <alternativeName>
            <fullName evidence="19">ADP-dependent NAD(P)HX dehydratase</fullName>
        </alternativeName>
    </domain>
    <domain>
        <recommendedName>
            <fullName evidence="19">NAD(P)H-hydrate epimerase</fullName>
            <ecNumber evidence="19">5.1.99.6</ecNumber>
        </recommendedName>
    </domain>
</protein>
<dbReference type="PROSITE" id="PS51385">
    <property type="entry name" value="YJEF_N"/>
    <property type="match status" value="1"/>
</dbReference>
<evidence type="ECO:0000256" key="5">
    <source>
        <dbReference type="ARBA" id="ARBA00022723"/>
    </source>
</evidence>
<comment type="cofactor">
    <cofactor evidence="18 19">
        <name>K(+)</name>
        <dbReference type="ChEBI" id="CHEBI:29103"/>
    </cofactor>
    <text evidence="18 19">Binds 1 potassium ion per subunit.</text>
</comment>
<dbReference type="EC" id="4.2.1.136" evidence="19"/>
<comment type="function">
    <text evidence="17">Catalyzes the dehydration of the S-form of NAD(P)HX at the expense of ADP, which is converted to AMP. Together with NAD(P)HX epimerase, which catalyzes the epimerization of the S- and R-forms, the enzyme allows the repair of both epimers of NAD(P)HX, a damaged form of NAD(P)H that is a result of enzymatic or heat-dependent hydration.</text>
</comment>
<keyword evidence="6 17" id="KW-0547">Nucleotide-binding</keyword>
<evidence type="ECO:0000256" key="15">
    <source>
        <dbReference type="ARBA" id="ARBA00048238"/>
    </source>
</evidence>
<dbReference type="Pfam" id="PF01256">
    <property type="entry name" value="Carb_kinase"/>
    <property type="match status" value="1"/>
</dbReference>
<dbReference type="InterPro" id="IPR030677">
    <property type="entry name" value="Nnr"/>
</dbReference>
<keyword evidence="13" id="KW-0511">Multifunctional enzyme</keyword>
<dbReference type="PROSITE" id="PS51383">
    <property type="entry name" value="YJEF_C_3"/>
    <property type="match status" value="1"/>
</dbReference>
<comment type="function">
    <text evidence="18">Catalyzes the epimerization of the S- and R-forms of NAD(P)HX, a damaged form of NAD(P)H that is a result of enzymatic or heat-dependent hydration. This is a prerequisite for the S-specific NAD(P)H-hydrate dehydratase to allow the repair of both epimers of NAD(P)HX.</text>
</comment>
<keyword evidence="5 18" id="KW-0479">Metal-binding</keyword>
<feature type="domain" description="YjeF C-terminal" evidence="20">
    <location>
        <begin position="232"/>
        <end position="519"/>
    </location>
</feature>
<dbReference type="InterPro" id="IPR000631">
    <property type="entry name" value="CARKD"/>
</dbReference>